<reference evidence="2" key="2">
    <citation type="journal article" date="2022" name="Res Sq">
        <title>Evolution of multicellular longitudinally dividing oral cavity symbionts (Neisseriaceae).</title>
        <authorList>
            <person name="Nyongesa S."/>
            <person name="Weber P."/>
            <person name="Bernet E."/>
            <person name="Pullido F."/>
            <person name="Nieckarz M."/>
            <person name="Delaby M."/>
            <person name="Nieves C."/>
            <person name="Viehboeck T."/>
            <person name="Krause N."/>
            <person name="Rivera-Millot A."/>
            <person name="Nakamura A."/>
            <person name="Vischer N."/>
            <person name="VanNieuwenhze M."/>
            <person name="Brun Y."/>
            <person name="Cava F."/>
            <person name="Bulgheresi S."/>
            <person name="Veyrier F."/>
        </authorList>
    </citation>
    <scope>NUCLEOTIDE SEQUENCE</scope>
    <source>
        <strain evidence="2">SAG 1488-6</strain>
    </source>
</reference>
<keyword evidence="3" id="KW-1185">Reference proteome</keyword>
<dbReference type="RefSeq" id="WP_019959123.1">
    <property type="nucleotide sequence ID" value="NZ_CP091512.1"/>
</dbReference>
<evidence type="ECO:0000313" key="2">
    <source>
        <dbReference type="EMBL" id="UOO93384.1"/>
    </source>
</evidence>
<name>A0ABY4ECB0_VITST</name>
<reference evidence="2" key="1">
    <citation type="submission" date="2021-12" db="EMBL/GenBank/DDBJ databases">
        <authorList>
            <person name="Veyrier F.J."/>
        </authorList>
    </citation>
    <scope>NUCLEOTIDE SEQUENCE</scope>
    <source>
        <strain evidence="2">SAG 1488-6</strain>
    </source>
</reference>
<gene>
    <name evidence="2" type="ORF">LVJ81_04975</name>
</gene>
<proteinExistence type="predicted"/>
<feature type="domain" description="Bro-N" evidence="1">
    <location>
        <begin position="1"/>
        <end position="113"/>
    </location>
</feature>
<dbReference type="Proteomes" id="UP000832034">
    <property type="component" value="Chromosome"/>
</dbReference>
<dbReference type="InterPro" id="IPR003497">
    <property type="entry name" value="BRO_N_domain"/>
</dbReference>
<evidence type="ECO:0000313" key="3">
    <source>
        <dbReference type="Proteomes" id="UP000832034"/>
    </source>
</evidence>
<dbReference type="PROSITE" id="PS51750">
    <property type="entry name" value="BRO_N"/>
    <property type="match status" value="1"/>
</dbReference>
<dbReference type="SMART" id="SM01040">
    <property type="entry name" value="Bro-N"/>
    <property type="match status" value="1"/>
</dbReference>
<accession>A0ABY4ECB0</accession>
<dbReference type="Pfam" id="PF02498">
    <property type="entry name" value="Bro-N"/>
    <property type="match status" value="1"/>
</dbReference>
<protein>
    <recommendedName>
        <fullName evidence="1">Bro-N domain-containing protein</fullName>
    </recommendedName>
</protein>
<sequence>MNALSFNQVSLNRVSHTDNQIWITSAELAKALGYKAVDSVTKIFNRNSDEFTEQMSTTVNLTVVRKTGSVVMPVRIFSLRGCYAIAFFAKTEVAKQFRKWVLDLIETEAQKFTGRSTTTDERTGLRDAVNAIVSKKSMLYPDAYKLVHQRFNVQHIDELTLEQVGEATEYLHRLLLTTEKPSGYVLEEHQVKNLVNAAQSMDWIFCWFNHYKMALSVINPKMVSSVSEHFKVVWIHTQNFGRKHDMVALNHMTMRDYPWDADYESQKDWRKVVGIYK</sequence>
<organism evidence="2 3">
    <name type="scientific">Vitreoscilla stercoraria</name>
    <dbReference type="NCBI Taxonomy" id="61"/>
    <lineage>
        <taxon>Bacteria</taxon>
        <taxon>Pseudomonadati</taxon>
        <taxon>Pseudomonadota</taxon>
        <taxon>Betaproteobacteria</taxon>
        <taxon>Neisseriales</taxon>
        <taxon>Neisseriaceae</taxon>
        <taxon>Vitreoscilla</taxon>
    </lineage>
</organism>
<dbReference type="EMBL" id="CP091512">
    <property type="protein sequence ID" value="UOO93384.1"/>
    <property type="molecule type" value="Genomic_DNA"/>
</dbReference>
<evidence type="ECO:0000259" key="1">
    <source>
        <dbReference type="PROSITE" id="PS51750"/>
    </source>
</evidence>